<feature type="binding site" evidence="10">
    <location>
        <position position="187"/>
    </location>
    <ligand>
        <name>Ca(2+)</name>
        <dbReference type="ChEBI" id="CHEBI:29108"/>
        <label>3</label>
    </ligand>
</feature>
<dbReference type="GO" id="GO:0005615">
    <property type="term" value="C:extracellular space"/>
    <property type="evidence" value="ECO:0007669"/>
    <property type="project" value="TreeGrafter"/>
</dbReference>
<dbReference type="InterPro" id="IPR033739">
    <property type="entry name" value="M10A_MMP"/>
</dbReference>
<dbReference type="InterPro" id="IPR024079">
    <property type="entry name" value="MetalloPept_cat_dom_sf"/>
</dbReference>
<feature type="chain" id="PRO_5028026184" evidence="12">
    <location>
        <begin position="26"/>
        <end position="516"/>
    </location>
</feature>
<feature type="repeat" description="Hemopexin" evidence="11">
    <location>
        <begin position="346"/>
        <end position="392"/>
    </location>
</feature>
<accession>A0A6P5AHK8</accession>
<comment type="cofactor">
    <cofactor evidence="10">
        <name>Ca(2+)</name>
        <dbReference type="ChEBI" id="CHEBI:29108"/>
    </cofactor>
    <text evidence="10">Can bind about 5 Ca(2+) ions per subunit.</text>
</comment>
<dbReference type="InterPro" id="IPR018487">
    <property type="entry name" value="Hemopexin-like_repeat"/>
</dbReference>
<evidence type="ECO:0000256" key="10">
    <source>
        <dbReference type="PIRSR" id="PIRSR621190-2"/>
    </source>
</evidence>
<comment type="cofactor">
    <cofactor evidence="10">
        <name>Zn(2+)</name>
        <dbReference type="ChEBI" id="CHEBI:29105"/>
    </cofactor>
    <text evidence="10">Binds 2 Zn(2+) ions per subunit.</text>
</comment>
<dbReference type="PANTHER" id="PTHR10201">
    <property type="entry name" value="MATRIX METALLOPROTEINASE"/>
    <property type="match status" value="1"/>
</dbReference>
<dbReference type="GO" id="GO:0008270">
    <property type="term" value="F:zinc ion binding"/>
    <property type="evidence" value="ECO:0007669"/>
    <property type="project" value="InterPro"/>
</dbReference>
<dbReference type="Pfam" id="PF00413">
    <property type="entry name" value="Peptidase_M10"/>
    <property type="match status" value="1"/>
</dbReference>
<feature type="binding site" evidence="10">
    <location>
        <position position="247"/>
    </location>
    <ligand>
        <name>Zn(2+)</name>
        <dbReference type="ChEBI" id="CHEBI:29105"/>
        <label>2</label>
        <note>catalytic</note>
    </ligand>
</feature>
<keyword evidence="7" id="KW-0482">Metalloprotease</keyword>
<organism evidence="14 15">
    <name type="scientific">Branchiostoma belcheri</name>
    <name type="common">Amphioxus</name>
    <dbReference type="NCBI Taxonomy" id="7741"/>
    <lineage>
        <taxon>Eukaryota</taxon>
        <taxon>Metazoa</taxon>
        <taxon>Chordata</taxon>
        <taxon>Cephalochordata</taxon>
        <taxon>Leptocardii</taxon>
        <taxon>Amphioxiformes</taxon>
        <taxon>Branchiostomatidae</taxon>
        <taxon>Branchiostoma</taxon>
    </lineage>
</organism>
<dbReference type="PANTHER" id="PTHR10201:SF331">
    <property type="entry name" value="MATRIX METALLOPROTEINASE-14-LIKE ISOFORM X1"/>
    <property type="match status" value="1"/>
</dbReference>
<dbReference type="Pfam" id="PF00045">
    <property type="entry name" value="Hemopexin"/>
    <property type="match status" value="1"/>
</dbReference>
<dbReference type="PROSITE" id="PS51642">
    <property type="entry name" value="HEMOPEXIN_2"/>
    <property type="match status" value="1"/>
</dbReference>
<dbReference type="SUPFAM" id="SSF50923">
    <property type="entry name" value="Hemopexin-like domain"/>
    <property type="match status" value="1"/>
</dbReference>
<sequence length="516" mass="59171">MVVRLDWSLLSLVVLFAVLVLPTDGGQIQEPLTRIWDFQQTLALLNNYGYFMEKETDSEGSRTEREGRLRILTDPTEEIPEPDRNLMIKVMANSESAWPDFPYGRTGRLSLSGTKWKNKDVSFRIVNYPSSVHLDHTVVHQVLVDALNVWANVSGLRFVERRSGDADIMVKFARGNHGDGKANQFEGPGGEYAHAFQPPGADWPDGYGDDGDVHFDADEYWTLRSPRGVNLFQIAVHEFGHALGLSHTDDPSTIMFPFPVFRNNFCVHPDDVRAIQNLYDGPEQSSPSLPRCNSLPDPCTSEFDSILHFRSELFVFKGIYTFRRHMWEHGAEPKLLITQQVWRGLPDKIDAAYTRPQDDKIIFFSGGQYWLFDGANMEPGFPRPISDFGLPTDDVDAAVAWRPTKKTYFFKVRNGFFKVRNGFFKVRNGFFKVRNGFFKVRNGFFKVRNGFFKVRNGFFKVRNGFFKVRNGFFKVRNGHLLFRSHFSGENNEFKLSSEQVRTSFEFSHGISLGVFL</sequence>
<keyword evidence="12" id="KW-0732">Signal</keyword>
<feature type="binding site" evidence="10">
    <location>
        <position position="350"/>
    </location>
    <ligand>
        <name>Ca(2+)</name>
        <dbReference type="ChEBI" id="CHEBI:29108"/>
        <label>4</label>
    </ligand>
</feature>
<feature type="binding site" evidence="10">
    <location>
        <position position="216"/>
    </location>
    <ligand>
        <name>Ca(2+)</name>
        <dbReference type="ChEBI" id="CHEBI:29108"/>
        <label>3</label>
    </ligand>
</feature>
<dbReference type="GO" id="GO:0031012">
    <property type="term" value="C:extracellular matrix"/>
    <property type="evidence" value="ECO:0007669"/>
    <property type="project" value="InterPro"/>
</dbReference>
<dbReference type="OrthoDB" id="406838at2759"/>
<dbReference type="GO" id="GO:0030574">
    <property type="term" value="P:collagen catabolic process"/>
    <property type="evidence" value="ECO:0007669"/>
    <property type="project" value="TreeGrafter"/>
</dbReference>
<feature type="binding site" evidence="10">
    <location>
        <position position="179"/>
    </location>
    <ligand>
        <name>Zn(2+)</name>
        <dbReference type="ChEBI" id="CHEBI:29105"/>
        <label>1</label>
    </ligand>
</feature>
<keyword evidence="8" id="KW-0865">Zymogen</keyword>
<dbReference type="InterPro" id="IPR000585">
    <property type="entry name" value="Hemopexin-like_dom"/>
</dbReference>
<dbReference type="Proteomes" id="UP000515135">
    <property type="component" value="Unplaced"/>
</dbReference>
<feature type="binding site" evidence="10">
    <location>
        <position position="255"/>
    </location>
    <ligand>
        <name>Zn(2+)</name>
        <dbReference type="ChEBI" id="CHEBI:29105"/>
        <label>2</label>
        <note>catalytic</note>
    </ligand>
</feature>
<dbReference type="InterPro" id="IPR006026">
    <property type="entry name" value="Peptidase_Metallo"/>
</dbReference>
<dbReference type="AlphaFoldDB" id="A0A6P5AHK8"/>
<dbReference type="GO" id="GO:0030198">
    <property type="term" value="P:extracellular matrix organization"/>
    <property type="evidence" value="ECO:0007669"/>
    <property type="project" value="TreeGrafter"/>
</dbReference>
<feature type="binding site" evidence="10">
    <location>
        <position position="241"/>
    </location>
    <ligand>
        <name>Zn(2+)</name>
        <dbReference type="ChEBI" id="CHEBI:29105"/>
        <label>2</label>
        <note>catalytic</note>
    </ligand>
</feature>
<evidence type="ECO:0000256" key="5">
    <source>
        <dbReference type="ARBA" id="ARBA00022801"/>
    </source>
</evidence>
<feature type="binding site" evidence="10">
    <location>
        <position position="212"/>
    </location>
    <ligand>
        <name>Ca(2+)</name>
        <dbReference type="ChEBI" id="CHEBI:29108"/>
        <label>2</label>
    </ligand>
</feature>
<keyword evidence="3 10" id="KW-0479">Metal-binding</keyword>
<reference evidence="15" key="1">
    <citation type="submission" date="2025-08" db="UniProtKB">
        <authorList>
            <consortium name="RefSeq"/>
        </authorList>
    </citation>
    <scope>IDENTIFICATION</scope>
    <source>
        <tissue evidence="15">Gonad</tissue>
    </source>
</reference>
<dbReference type="SUPFAM" id="SSF55486">
    <property type="entry name" value="Metalloproteases ('zincins'), catalytic domain"/>
    <property type="match status" value="1"/>
</dbReference>
<dbReference type="Gene3D" id="2.110.10.10">
    <property type="entry name" value="Hemopexin-like domain"/>
    <property type="match status" value="1"/>
</dbReference>
<feature type="binding site" evidence="10">
    <location>
        <position position="352"/>
    </location>
    <ligand>
        <name>Ca(2+)</name>
        <dbReference type="ChEBI" id="CHEBI:29108"/>
        <label>5</label>
    </ligand>
</feature>
<evidence type="ECO:0000259" key="13">
    <source>
        <dbReference type="SMART" id="SM00235"/>
    </source>
</evidence>
<evidence type="ECO:0000313" key="15">
    <source>
        <dbReference type="RefSeq" id="XP_019642707.1"/>
    </source>
</evidence>
<evidence type="ECO:0000256" key="12">
    <source>
        <dbReference type="SAM" id="SignalP"/>
    </source>
</evidence>
<keyword evidence="6 10" id="KW-0862">Zinc</keyword>
<dbReference type="GO" id="GO:0004222">
    <property type="term" value="F:metalloendopeptidase activity"/>
    <property type="evidence" value="ECO:0007669"/>
    <property type="project" value="InterPro"/>
</dbReference>
<evidence type="ECO:0000256" key="1">
    <source>
        <dbReference type="ARBA" id="ARBA00010370"/>
    </source>
</evidence>
<feature type="binding site" evidence="10">
    <location>
        <position position="194"/>
    </location>
    <ligand>
        <name>Zn(2+)</name>
        <dbReference type="ChEBI" id="CHEBI:29105"/>
        <label>1</label>
    </ligand>
</feature>
<evidence type="ECO:0000256" key="4">
    <source>
        <dbReference type="ARBA" id="ARBA00022737"/>
    </source>
</evidence>
<feature type="binding site" evidence="10">
    <location>
        <position position="219"/>
    </location>
    <ligand>
        <name>Ca(2+)</name>
        <dbReference type="ChEBI" id="CHEBI:29108"/>
        <label>3</label>
    </ligand>
</feature>
<evidence type="ECO:0000256" key="11">
    <source>
        <dbReference type="PROSITE-ProRule" id="PRU01011"/>
    </source>
</evidence>
<name>A0A6P5AHK8_BRABE</name>
<dbReference type="CDD" id="cd00094">
    <property type="entry name" value="HX"/>
    <property type="match status" value="1"/>
</dbReference>
<dbReference type="GO" id="GO:0006508">
    <property type="term" value="P:proteolysis"/>
    <property type="evidence" value="ECO:0007669"/>
    <property type="project" value="UniProtKB-KW"/>
</dbReference>
<dbReference type="SMART" id="SM00120">
    <property type="entry name" value="HX"/>
    <property type="match status" value="2"/>
</dbReference>
<feature type="signal peptide" evidence="12">
    <location>
        <begin position="1"/>
        <end position="25"/>
    </location>
</feature>
<evidence type="ECO:0000313" key="14">
    <source>
        <dbReference type="Proteomes" id="UP000515135"/>
    </source>
</evidence>
<evidence type="ECO:0000256" key="7">
    <source>
        <dbReference type="ARBA" id="ARBA00023049"/>
    </source>
</evidence>
<feature type="binding site" evidence="10">
    <location>
        <position position="237"/>
    </location>
    <ligand>
        <name>Zn(2+)</name>
        <dbReference type="ChEBI" id="CHEBI:29105"/>
        <label>2</label>
        <note>catalytic</note>
    </ligand>
</feature>
<dbReference type="KEGG" id="bbel:109483992"/>
<evidence type="ECO:0000256" key="2">
    <source>
        <dbReference type="ARBA" id="ARBA00022670"/>
    </source>
</evidence>
<keyword evidence="5" id="KW-0378">Hydrolase</keyword>
<feature type="binding site" evidence="10">
    <location>
        <position position="304"/>
    </location>
    <ligand>
        <name>Ca(2+)</name>
        <dbReference type="ChEBI" id="CHEBI:29108"/>
        <label>4</label>
    </ligand>
</feature>
<dbReference type="InterPro" id="IPR021190">
    <property type="entry name" value="Pept_M10A"/>
</dbReference>
<feature type="binding site" evidence="10">
    <location>
        <position position="167"/>
    </location>
    <ligand>
        <name>Ca(2+)</name>
        <dbReference type="ChEBI" id="CHEBI:29108"/>
        <label>2</label>
    </ligand>
</feature>
<evidence type="ECO:0000256" key="3">
    <source>
        <dbReference type="ARBA" id="ARBA00022723"/>
    </source>
</evidence>
<feature type="binding site" evidence="10">
    <location>
        <position position="219"/>
    </location>
    <ligand>
        <name>Ca(2+)</name>
        <dbReference type="ChEBI" id="CHEBI:29108"/>
        <label>1</label>
    </ligand>
</feature>
<dbReference type="RefSeq" id="XP_019642707.1">
    <property type="nucleotide sequence ID" value="XM_019787148.1"/>
</dbReference>
<protein>
    <submittedName>
        <fullName evidence="15">72 kDa type IV collagenase-like</fullName>
    </submittedName>
</protein>
<dbReference type="GeneID" id="109483992"/>
<evidence type="ECO:0000256" key="8">
    <source>
        <dbReference type="ARBA" id="ARBA00023145"/>
    </source>
</evidence>
<dbReference type="InterPro" id="IPR036375">
    <property type="entry name" value="Hemopexin-like_dom_sf"/>
</dbReference>
<feature type="active site" evidence="9">
    <location>
        <position position="238"/>
    </location>
</feature>
<comment type="similarity">
    <text evidence="1">Belongs to the peptidase M10A family.</text>
</comment>
<feature type="binding site" evidence="10">
    <location>
        <position position="306"/>
    </location>
    <ligand>
        <name>Ca(2+)</name>
        <dbReference type="ChEBI" id="CHEBI:29108"/>
        <label>5</label>
    </ligand>
</feature>
<keyword evidence="2" id="KW-0645">Protease</keyword>
<keyword evidence="4" id="KW-0677">Repeat</keyword>
<evidence type="ECO:0000256" key="6">
    <source>
        <dbReference type="ARBA" id="ARBA00022833"/>
    </source>
</evidence>
<feature type="binding site" evidence="10">
    <location>
        <position position="177"/>
    </location>
    <ligand>
        <name>Zn(2+)</name>
        <dbReference type="ChEBI" id="CHEBI:29105"/>
        <label>1</label>
    </ligand>
</feature>
<gene>
    <name evidence="15" type="primary">LOC109483992</name>
</gene>
<feature type="domain" description="Peptidase metallopeptidase" evidence="13">
    <location>
        <begin position="112"/>
        <end position="281"/>
    </location>
</feature>
<dbReference type="PRINTS" id="PR00138">
    <property type="entry name" value="MATRIXIN"/>
</dbReference>
<dbReference type="InterPro" id="IPR001818">
    <property type="entry name" value="Pept_M10_metallopeptidase"/>
</dbReference>
<keyword evidence="14" id="KW-1185">Reference proteome</keyword>
<dbReference type="SMART" id="SM00235">
    <property type="entry name" value="ZnMc"/>
    <property type="match status" value="1"/>
</dbReference>
<evidence type="ECO:0000256" key="9">
    <source>
        <dbReference type="PIRSR" id="PIRSR621190-1"/>
    </source>
</evidence>
<proteinExistence type="inferred from homology"/>
<keyword evidence="10" id="KW-0106">Calcium</keyword>
<feature type="binding site" evidence="10">
    <location>
        <position position="398"/>
    </location>
    <ligand>
        <name>Ca(2+)</name>
        <dbReference type="ChEBI" id="CHEBI:29108"/>
        <label>5</label>
    </ligand>
</feature>
<dbReference type="CDD" id="cd04278">
    <property type="entry name" value="ZnMc_MMP"/>
    <property type="match status" value="1"/>
</dbReference>
<feature type="binding site" evidence="10">
    <location>
        <position position="214"/>
    </location>
    <ligand>
        <name>Zn(2+)</name>
        <dbReference type="ChEBI" id="CHEBI:29105"/>
        <label>1</label>
    </ligand>
</feature>
<dbReference type="Gene3D" id="3.40.390.10">
    <property type="entry name" value="Collagenase (Catalytic Domain)"/>
    <property type="match status" value="1"/>
</dbReference>